<dbReference type="InterPro" id="IPR052893">
    <property type="entry name" value="TCS_response_regulator"/>
</dbReference>
<dbReference type="InterPro" id="IPR011006">
    <property type="entry name" value="CheY-like_superfamily"/>
</dbReference>
<dbReference type="PROSITE" id="PS50110">
    <property type="entry name" value="RESPONSE_REGULATORY"/>
    <property type="match status" value="1"/>
</dbReference>
<dbReference type="InterPro" id="IPR001789">
    <property type="entry name" value="Sig_transdc_resp-reg_receiver"/>
</dbReference>
<dbReference type="PANTHER" id="PTHR44520:SF2">
    <property type="entry name" value="RESPONSE REGULATOR RCP1"/>
    <property type="match status" value="1"/>
</dbReference>
<dbReference type="SUPFAM" id="SSF52172">
    <property type="entry name" value="CheY-like"/>
    <property type="match status" value="1"/>
</dbReference>
<proteinExistence type="predicted"/>
<dbReference type="Gene3D" id="3.40.50.2300">
    <property type="match status" value="1"/>
</dbReference>
<dbReference type="AlphaFoldDB" id="A0A1H4UX89"/>
<dbReference type="OrthoDB" id="7631574at2"/>
<protein>
    <submittedName>
        <fullName evidence="3">CheY chemotaxis protein or a CheY-like REC (Receiver) domain</fullName>
    </submittedName>
</protein>
<reference evidence="3 4" key="1">
    <citation type="submission" date="2016-10" db="EMBL/GenBank/DDBJ databases">
        <authorList>
            <person name="de Groot N.N."/>
        </authorList>
    </citation>
    <scope>NUCLEOTIDE SEQUENCE [LARGE SCALE GENOMIC DNA]</scope>
    <source>
        <strain evidence="3 4">MAR_2009_71</strain>
    </source>
</reference>
<gene>
    <name evidence="3" type="ORF">SAMN05192540_3939</name>
</gene>
<organism evidence="3 4">
    <name type="scientific">Maribacter dokdonensis</name>
    <dbReference type="NCBI Taxonomy" id="320912"/>
    <lineage>
        <taxon>Bacteria</taxon>
        <taxon>Pseudomonadati</taxon>
        <taxon>Bacteroidota</taxon>
        <taxon>Flavobacteriia</taxon>
        <taxon>Flavobacteriales</taxon>
        <taxon>Flavobacteriaceae</taxon>
        <taxon>Maribacter</taxon>
    </lineage>
</organism>
<name>A0A1H4UX89_9FLAO</name>
<evidence type="ECO:0000259" key="2">
    <source>
        <dbReference type="PROSITE" id="PS50110"/>
    </source>
</evidence>
<dbReference type="Pfam" id="PF00072">
    <property type="entry name" value="Response_reg"/>
    <property type="match status" value="1"/>
</dbReference>
<sequence length="150" mass="17018">MNNYSIYYLDDDEDDALLFEEAVMAIAKQQSFKVHLHLSEDGNRFLENIKSDKADGKVIFLDINMPIKSGFEYLSELRSNQTLSSVPVVMYSTSAKESNIVKSQQLGANYYAIKPNSMNDLKKIIHKAISIDFQKETAPPNNFLFNQLVG</sequence>
<dbReference type="SMART" id="SM00448">
    <property type="entry name" value="REC"/>
    <property type="match status" value="1"/>
</dbReference>
<dbReference type="PANTHER" id="PTHR44520">
    <property type="entry name" value="RESPONSE REGULATOR RCP1-RELATED"/>
    <property type="match status" value="1"/>
</dbReference>
<dbReference type="GO" id="GO:0000160">
    <property type="term" value="P:phosphorelay signal transduction system"/>
    <property type="evidence" value="ECO:0007669"/>
    <property type="project" value="InterPro"/>
</dbReference>
<evidence type="ECO:0000313" key="3">
    <source>
        <dbReference type="EMBL" id="SEC73335.1"/>
    </source>
</evidence>
<evidence type="ECO:0000256" key="1">
    <source>
        <dbReference type="PROSITE-ProRule" id="PRU00169"/>
    </source>
</evidence>
<dbReference type="RefSeq" id="WP_074674589.1">
    <property type="nucleotide sequence ID" value="NZ_FNTB01000001.1"/>
</dbReference>
<keyword evidence="1" id="KW-0597">Phosphoprotein</keyword>
<dbReference type="Proteomes" id="UP000183038">
    <property type="component" value="Unassembled WGS sequence"/>
</dbReference>
<dbReference type="EMBL" id="FNTB01000001">
    <property type="protein sequence ID" value="SEC73335.1"/>
    <property type="molecule type" value="Genomic_DNA"/>
</dbReference>
<evidence type="ECO:0000313" key="4">
    <source>
        <dbReference type="Proteomes" id="UP000183038"/>
    </source>
</evidence>
<accession>A0A1H4UX89</accession>
<feature type="modified residue" description="4-aspartylphosphate" evidence="1">
    <location>
        <position position="62"/>
    </location>
</feature>
<feature type="domain" description="Response regulatory" evidence="2">
    <location>
        <begin position="5"/>
        <end position="129"/>
    </location>
</feature>